<dbReference type="PROSITE" id="PS01306">
    <property type="entry name" value="UPF0054"/>
    <property type="match status" value="1"/>
</dbReference>
<dbReference type="HAMAP" id="MF_00009">
    <property type="entry name" value="Endoribonucl_YbeY"/>
    <property type="match status" value="1"/>
</dbReference>
<dbReference type="InterPro" id="IPR023091">
    <property type="entry name" value="MetalPrtase_cat_dom_sf_prd"/>
</dbReference>
<dbReference type="PANTHER" id="PTHR46986">
    <property type="entry name" value="ENDORIBONUCLEASE YBEY, CHLOROPLASTIC"/>
    <property type="match status" value="1"/>
</dbReference>
<name>A0AAE0YVL2_9GAST</name>
<evidence type="ECO:0000256" key="2">
    <source>
        <dbReference type="ARBA" id="ARBA00010875"/>
    </source>
</evidence>
<evidence type="ECO:0000256" key="5">
    <source>
        <dbReference type="ARBA" id="ARBA00022759"/>
    </source>
</evidence>
<accession>A0AAE0YVL2</accession>
<dbReference type="GO" id="GO:0006364">
    <property type="term" value="P:rRNA processing"/>
    <property type="evidence" value="ECO:0007669"/>
    <property type="project" value="InterPro"/>
</dbReference>
<reference evidence="8" key="1">
    <citation type="journal article" date="2023" name="G3 (Bethesda)">
        <title>A reference genome for the long-term kleptoplast-retaining sea slug Elysia crispata morphotype clarki.</title>
        <authorList>
            <person name="Eastman K.E."/>
            <person name="Pendleton A.L."/>
            <person name="Shaikh M.A."/>
            <person name="Suttiyut T."/>
            <person name="Ogas R."/>
            <person name="Tomko P."/>
            <person name="Gavelis G."/>
            <person name="Widhalm J.R."/>
            <person name="Wisecaver J.H."/>
        </authorList>
    </citation>
    <scope>NUCLEOTIDE SEQUENCE</scope>
    <source>
        <strain evidence="8">ECLA1</strain>
    </source>
</reference>
<evidence type="ECO:0000256" key="6">
    <source>
        <dbReference type="ARBA" id="ARBA00022801"/>
    </source>
</evidence>
<dbReference type="Gene3D" id="3.40.390.30">
    <property type="entry name" value="Metalloproteases ('zincins'), catalytic domain"/>
    <property type="match status" value="1"/>
</dbReference>
<keyword evidence="5" id="KW-0255">Endonuclease</keyword>
<keyword evidence="7" id="KW-0862">Zinc</keyword>
<dbReference type="PANTHER" id="PTHR46986:SF1">
    <property type="entry name" value="ENDORIBONUCLEASE YBEY, CHLOROPLASTIC"/>
    <property type="match status" value="1"/>
</dbReference>
<dbReference type="GO" id="GO:0046872">
    <property type="term" value="F:metal ion binding"/>
    <property type="evidence" value="ECO:0007669"/>
    <property type="project" value="UniProtKB-KW"/>
</dbReference>
<dbReference type="GO" id="GO:0004519">
    <property type="term" value="F:endonuclease activity"/>
    <property type="evidence" value="ECO:0007669"/>
    <property type="project" value="UniProtKB-KW"/>
</dbReference>
<comment type="cofactor">
    <cofactor evidence="1">
        <name>Zn(2+)</name>
        <dbReference type="ChEBI" id="CHEBI:29105"/>
    </cofactor>
</comment>
<keyword evidence="3" id="KW-0540">Nuclease</keyword>
<keyword evidence="4" id="KW-0479">Metal-binding</keyword>
<dbReference type="InterPro" id="IPR020549">
    <property type="entry name" value="YbeY_CS"/>
</dbReference>
<evidence type="ECO:0000256" key="4">
    <source>
        <dbReference type="ARBA" id="ARBA00022723"/>
    </source>
</evidence>
<dbReference type="SUPFAM" id="SSF55486">
    <property type="entry name" value="Metalloproteases ('zincins'), catalytic domain"/>
    <property type="match status" value="1"/>
</dbReference>
<evidence type="ECO:0000256" key="7">
    <source>
        <dbReference type="ARBA" id="ARBA00022833"/>
    </source>
</evidence>
<organism evidence="8 9">
    <name type="scientific">Elysia crispata</name>
    <name type="common">lettuce slug</name>
    <dbReference type="NCBI Taxonomy" id="231223"/>
    <lineage>
        <taxon>Eukaryota</taxon>
        <taxon>Metazoa</taxon>
        <taxon>Spiralia</taxon>
        <taxon>Lophotrochozoa</taxon>
        <taxon>Mollusca</taxon>
        <taxon>Gastropoda</taxon>
        <taxon>Heterobranchia</taxon>
        <taxon>Euthyneura</taxon>
        <taxon>Panpulmonata</taxon>
        <taxon>Sacoglossa</taxon>
        <taxon>Placobranchoidea</taxon>
        <taxon>Plakobranchidae</taxon>
        <taxon>Elysia</taxon>
    </lineage>
</organism>
<proteinExistence type="inferred from homology"/>
<protein>
    <submittedName>
        <fullName evidence="8">Uncharacterized protein</fullName>
    </submittedName>
</protein>
<dbReference type="GO" id="GO:0004222">
    <property type="term" value="F:metalloendopeptidase activity"/>
    <property type="evidence" value="ECO:0007669"/>
    <property type="project" value="InterPro"/>
</dbReference>
<evidence type="ECO:0000313" key="8">
    <source>
        <dbReference type="EMBL" id="KAK3758104.1"/>
    </source>
</evidence>
<comment type="similarity">
    <text evidence="2">Belongs to the endoribonuclease YbeY family.</text>
</comment>
<keyword evidence="9" id="KW-1185">Reference proteome</keyword>
<dbReference type="Pfam" id="PF02130">
    <property type="entry name" value="YbeY"/>
    <property type="match status" value="1"/>
</dbReference>
<dbReference type="Proteomes" id="UP001283361">
    <property type="component" value="Unassembled WGS sequence"/>
</dbReference>
<gene>
    <name evidence="8" type="ORF">RRG08_006679</name>
</gene>
<keyword evidence="6" id="KW-0378">Hydrolase</keyword>
<evidence type="ECO:0000256" key="1">
    <source>
        <dbReference type="ARBA" id="ARBA00001947"/>
    </source>
</evidence>
<dbReference type="EMBL" id="JAWDGP010005301">
    <property type="protein sequence ID" value="KAK3758104.1"/>
    <property type="molecule type" value="Genomic_DNA"/>
</dbReference>
<dbReference type="NCBIfam" id="TIGR00043">
    <property type="entry name" value="rRNA maturation RNase YbeY"/>
    <property type="match status" value="1"/>
</dbReference>
<evidence type="ECO:0000313" key="9">
    <source>
        <dbReference type="Proteomes" id="UP001283361"/>
    </source>
</evidence>
<dbReference type="InterPro" id="IPR002036">
    <property type="entry name" value="YbeY"/>
</dbReference>
<evidence type="ECO:0000256" key="3">
    <source>
        <dbReference type="ARBA" id="ARBA00022722"/>
    </source>
</evidence>
<sequence length="159" mass="18201">MQRVVRVNKAQLNNYANMIVSCAGYQDYDVGLIMVQDKEIQLMNQQYRGKDEVTDVLAFPYHEILPENAGLLPEVHPEERILGDVVLGMPYIASDCFKRAEDVQTTLLSIFTHGLCHLVGFNHESQDEWMQMYKKELNILEKFNKLTGCQCKPLLGLGH</sequence>
<comment type="caution">
    <text evidence="8">The sequence shown here is derived from an EMBL/GenBank/DDBJ whole genome shotgun (WGS) entry which is preliminary data.</text>
</comment>
<dbReference type="PROSITE" id="PS51257">
    <property type="entry name" value="PROKAR_LIPOPROTEIN"/>
    <property type="match status" value="1"/>
</dbReference>
<dbReference type="AlphaFoldDB" id="A0AAE0YVL2"/>